<keyword evidence="2" id="KW-1185">Reference proteome</keyword>
<reference evidence="1 2" key="2">
    <citation type="journal article" date="2019" name="G3 (Bethesda)">
        <title>Hybrid Assembly of the Genome of the Entomopathogenic Nematode Steinernema carpocapsae Identifies the X-Chromosome.</title>
        <authorList>
            <person name="Serra L."/>
            <person name="Macchietto M."/>
            <person name="Macias-Munoz A."/>
            <person name="McGill C.J."/>
            <person name="Rodriguez I.M."/>
            <person name="Rodriguez B."/>
            <person name="Murad R."/>
            <person name="Mortazavi A."/>
        </authorList>
    </citation>
    <scope>NUCLEOTIDE SEQUENCE [LARGE SCALE GENOMIC DNA]</scope>
    <source>
        <strain evidence="1 2">ALL</strain>
    </source>
</reference>
<protein>
    <submittedName>
        <fullName evidence="1">Uncharacterized protein</fullName>
    </submittedName>
</protein>
<sequence length="316" mass="35749">MGAQASRYRLPPTSPNYQLFSISISSSNKIRVIDADLDVVNVIRENLTKNYGLEGESISSAETLFKLQGHPFRTLSAYEENLSVRYFFALLLEELCKKGWRLCLDSNLKQSVTGIRSTLFFAKAVPASSETRIFCLSFSSTNRIQIFNGTNRAIRALRECVGGKHLNKKENDSGRIFEISIQNEYAFGFMYAVGANESPKLHDAAKVNALLAELFERFSECGFKHYGTVNLKGTTDCIFFIKTRRVFRSEPWNAVVARESRSIAWIYCVSRTNLRVFFSQNESSVDAITSIFVPAFEAPPADRYVGFKHAVFSRRL</sequence>
<gene>
    <name evidence="1" type="ORF">L596_027986</name>
</gene>
<organism evidence="1 2">
    <name type="scientific">Steinernema carpocapsae</name>
    <name type="common">Entomopathogenic nematode</name>
    <dbReference type="NCBI Taxonomy" id="34508"/>
    <lineage>
        <taxon>Eukaryota</taxon>
        <taxon>Metazoa</taxon>
        <taxon>Ecdysozoa</taxon>
        <taxon>Nematoda</taxon>
        <taxon>Chromadorea</taxon>
        <taxon>Rhabditida</taxon>
        <taxon>Tylenchina</taxon>
        <taxon>Panagrolaimomorpha</taxon>
        <taxon>Strongyloidoidea</taxon>
        <taxon>Steinernematidae</taxon>
        <taxon>Steinernema</taxon>
    </lineage>
</organism>
<reference evidence="1 2" key="1">
    <citation type="journal article" date="2015" name="Genome Biol.">
        <title>Comparative genomics of Steinernema reveals deeply conserved gene regulatory networks.</title>
        <authorList>
            <person name="Dillman A.R."/>
            <person name="Macchietto M."/>
            <person name="Porter C.F."/>
            <person name="Rogers A."/>
            <person name="Williams B."/>
            <person name="Antoshechkin I."/>
            <person name="Lee M.M."/>
            <person name="Goodwin Z."/>
            <person name="Lu X."/>
            <person name="Lewis E.E."/>
            <person name="Goodrich-Blair H."/>
            <person name="Stock S.P."/>
            <person name="Adams B.J."/>
            <person name="Sternberg P.W."/>
            <person name="Mortazavi A."/>
        </authorList>
    </citation>
    <scope>NUCLEOTIDE SEQUENCE [LARGE SCALE GENOMIC DNA]</scope>
    <source>
        <strain evidence="1 2">ALL</strain>
    </source>
</reference>
<dbReference type="OrthoDB" id="5857413at2759"/>
<evidence type="ECO:0000313" key="2">
    <source>
        <dbReference type="Proteomes" id="UP000298663"/>
    </source>
</evidence>
<dbReference type="PANTHER" id="PTHR38696">
    <property type="entry name" value="MEDIATOR OF RNA POLYMERASE II TRANSCRIPTION SUBUNIT 13"/>
    <property type="match status" value="1"/>
</dbReference>
<name>A0A4U5LX65_STECR</name>
<dbReference type="PANTHER" id="PTHR38696:SF1">
    <property type="entry name" value="MEDIATOR OF RNA POLYMERASE II TRANSCRIPTION SUBUNIT 13"/>
    <property type="match status" value="1"/>
</dbReference>
<accession>A0A4U5LX65</accession>
<dbReference type="Proteomes" id="UP000298663">
    <property type="component" value="Unassembled WGS sequence"/>
</dbReference>
<comment type="caution">
    <text evidence="1">The sequence shown here is derived from an EMBL/GenBank/DDBJ whole genome shotgun (WGS) entry which is preliminary data.</text>
</comment>
<dbReference type="EMBL" id="AZBU02000011">
    <property type="protein sequence ID" value="TKR60792.1"/>
    <property type="molecule type" value="Genomic_DNA"/>
</dbReference>
<dbReference type="AlphaFoldDB" id="A0A4U5LX65"/>
<proteinExistence type="predicted"/>
<evidence type="ECO:0000313" key="1">
    <source>
        <dbReference type="EMBL" id="TKR60792.1"/>
    </source>
</evidence>